<dbReference type="InterPro" id="IPR023232">
    <property type="entry name" value="Glyco_hydro_2_AS"/>
</dbReference>
<gene>
    <name evidence="2" type="ORF">S06H3_29640</name>
</gene>
<organism evidence="2">
    <name type="scientific">marine sediment metagenome</name>
    <dbReference type="NCBI Taxonomy" id="412755"/>
    <lineage>
        <taxon>unclassified sequences</taxon>
        <taxon>metagenomes</taxon>
        <taxon>ecological metagenomes</taxon>
    </lineage>
</organism>
<dbReference type="InterPro" id="IPR006103">
    <property type="entry name" value="Glyco_hydro_2_cat"/>
</dbReference>
<dbReference type="InterPro" id="IPR006101">
    <property type="entry name" value="Glyco_hydro_2"/>
</dbReference>
<dbReference type="PANTHER" id="PTHR42732">
    <property type="entry name" value="BETA-GALACTOSIDASE"/>
    <property type="match status" value="1"/>
</dbReference>
<dbReference type="InterPro" id="IPR017853">
    <property type="entry name" value="GH"/>
</dbReference>
<reference evidence="2" key="1">
    <citation type="journal article" date="2014" name="Front. Microbiol.">
        <title>High frequency of phylogenetically diverse reductive dehalogenase-homologous genes in deep subseafloor sedimentary metagenomes.</title>
        <authorList>
            <person name="Kawai M."/>
            <person name="Futagami T."/>
            <person name="Toyoda A."/>
            <person name="Takaki Y."/>
            <person name="Nishi S."/>
            <person name="Hori S."/>
            <person name="Arai W."/>
            <person name="Tsubouchi T."/>
            <person name="Morono Y."/>
            <person name="Uchiyama I."/>
            <person name="Ito T."/>
            <person name="Fujiyama A."/>
            <person name="Inagaki F."/>
            <person name="Takami H."/>
        </authorList>
    </citation>
    <scope>NUCLEOTIDE SEQUENCE</scope>
    <source>
        <strain evidence="2">Expedition CK06-06</strain>
    </source>
</reference>
<dbReference type="PROSITE" id="PS00608">
    <property type="entry name" value="GLYCOSYL_HYDROL_F2_2"/>
    <property type="match status" value="1"/>
</dbReference>
<feature type="domain" description="Glycoside hydrolase family 2 catalytic" evidence="1">
    <location>
        <begin position="2"/>
        <end position="134"/>
    </location>
</feature>
<evidence type="ECO:0000259" key="1">
    <source>
        <dbReference type="Pfam" id="PF02836"/>
    </source>
</evidence>
<accession>X1LUE8</accession>
<dbReference type="Gene3D" id="3.20.20.80">
    <property type="entry name" value="Glycosidases"/>
    <property type="match status" value="1"/>
</dbReference>
<sequence>MHHDLGSLGSAVNYRATERQMEIMQSMGVNALRTSHNPPSPEMLKVCDRLGILVQVEAFDEWQIGKVINGYNKYFDEWHERDLRDMIRRDRNHPSVIMWSIGNEILEQNQEDGWKLAKHLSDICHDEDPTRPTTAGFNYYPAPFENKLAYQIDVVGLNYWPLNYRMT</sequence>
<dbReference type="GO" id="GO:0005975">
    <property type="term" value="P:carbohydrate metabolic process"/>
    <property type="evidence" value="ECO:0007669"/>
    <property type="project" value="InterPro"/>
</dbReference>
<dbReference type="Pfam" id="PF02836">
    <property type="entry name" value="Glyco_hydro_2_C"/>
    <property type="match status" value="1"/>
</dbReference>
<dbReference type="PRINTS" id="PR00132">
    <property type="entry name" value="GLHYDRLASE2"/>
</dbReference>
<dbReference type="GO" id="GO:0004553">
    <property type="term" value="F:hydrolase activity, hydrolyzing O-glycosyl compounds"/>
    <property type="evidence" value="ECO:0007669"/>
    <property type="project" value="InterPro"/>
</dbReference>
<feature type="non-terminal residue" evidence="2">
    <location>
        <position position="167"/>
    </location>
</feature>
<evidence type="ECO:0000313" key="2">
    <source>
        <dbReference type="EMBL" id="GAI22733.1"/>
    </source>
</evidence>
<dbReference type="AlphaFoldDB" id="X1LUE8"/>
<name>X1LUE8_9ZZZZ</name>
<dbReference type="InterPro" id="IPR051913">
    <property type="entry name" value="GH2_Domain-Containing"/>
</dbReference>
<dbReference type="SUPFAM" id="SSF51445">
    <property type="entry name" value="(Trans)glycosidases"/>
    <property type="match status" value="1"/>
</dbReference>
<dbReference type="PANTHER" id="PTHR42732:SF1">
    <property type="entry name" value="BETA-MANNOSIDASE"/>
    <property type="match status" value="1"/>
</dbReference>
<comment type="caution">
    <text evidence="2">The sequence shown here is derived from an EMBL/GenBank/DDBJ whole genome shotgun (WGS) entry which is preliminary data.</text>
</comment>
<proteinExistence type="predicted"/>
<protein>
    <recommendedName>
        <fullName evidence="1">Glycoside hydrolase family 2 catalytic domain-containing protein</fullName>
    </recommendedName>
</protein>
<dbReference type="EMBL" id="BARV01017387">
    <property type="protein sequence ID" value="GAI22733.1"/>
    <property type="molecule type" value="Genomic_DNA"/>
</dbReference>